<proteinExistence type="predicted"/>
<protein>
    <submittedName>
        <fullName evidence="2">Uncharacterized protein</fullName>
    </submittedName>
</protein>
<evidence type="ECO:0000256" key="1">
    <source>
        <dbReference type="SAM" id="MobiDB-lite"/>
    </source>
</evidence>
<dbReference type="RefSeq" id="WP_323331240.1">
    <property type="nucleotide sequence ID" value="NZ_JAYFSI010000007.1"/>
</dbReference>
<name>A0ABU5RE76_9PSEU</name>
<evidence type="ECO:0000313" key="3">
    <source>
        <dbReference type="Proteomes" id="UP001304298"/>
    </source>
</evidence>
<reference evidence="2 3" key="1">
    <citation type="submission" date="2023-12" db="EMBL/GenBank/DDBJ databases">
        <title>Amycolatopsis sp. V23-08.</title>
        <authorList>
            <person name="Somphong A."/>
        </authorList>
    </citation>
    <scope>NUCLEOTIDE SEQUENCE [LARGE SCALE GENOMIC DNA]</scope>
    <source>
        <strain evidence="2 3">V23-08</strain>
    </source>
</reference>
<comment type="caution">
    <text evidence="2">The sequence shown here is derived from an EMBL/GenBank/DDBJ whole genome shotgun (WGS) entry which is preliminary data.</text>
</comment>
<keyword evidence="3" id="KW-1185">Reference proteome</keyword>
<organism evidence="2 3">
    <name type="scientific">Amycolatopsis heterodermiae</name>
    <dbReference type="NCBI Taxonomy" id="3110235"/>
    <lineage>
        <taxon>Bacteria</taxon>
        <taxon>Bacillati</taxon>
        <taxon>Actinomycetota</taxon>
        <taxon>Actinomycetes</taxon>
        <taxon>Pseudonocardiales</taxon>
        <taxon>Pseudonocardiaceae</taxon>
        <taxon>Amycolatopsis</taxon>
    </lineage>
</organism>
<gene>
    <name evidence="2" type="ORF">VA596_28420</name>
</gene>
<evidence type="ECO:0000313" key="2">
    <source>
        <dbReference type="EMBL" id="MEA5363486.1"/>
    </source>
</evidence>
<dbReference type="Proteomes" id="UP001304298">
    <property type="component" value="Unassembled WGS sequence"/>
</dbReference>
<accession>A0ABU5RE76</accession>
<sequence length="115" mass="11909">MIDMAAAVYRPSLAQVARAFVARELQGKAHALAGVANALPPTAELAELTGQILQIGEMQEPAELAQFATRVRADEAEADLADPVTRRRSPNFASGPASTSNPQADQAGCGRAGPA</sequence>
<dbReference type="EMBL" id="JAYFSI010000007">
    <property type="protein sequence ID" value="MEA5363486.1"/>
    <property type="molecule type" value="Genomic_DNA"/>
</dbReference>
<feature type="region of interest" description="Disordered" evidence="1">
    <location>
        <begin position="76"/>
        <end position="115"/>
    </location>
</feature>